<comment type="caution">
    <text evidence="1">The sequence shown here is derived from an EMBL/GenBank/DDBJ whole genome shotgun (WGS) entry which is preliminary data.</text>
</comment>
<proteinExistence type="predicted"/>
<dbReference type="RefSeq" id="WP_255931115.1">
    <property type="nucleotide sequence ID" value="NZ_JANFNH010000035.1"/>
</dbReference>
<sequence>MTVVHERPATNARTLLSAELWDSLVEDVRRKHPEMSESLADRGVGQMVGFLVASTRTHLPLSPSKLVDDFWHAFILRTQPYAEFCEHVAGRFIHHNPELTSRIGQGSSEIQLRQTLEAITAAGFAVDPELWPVAAKCTQCHAGCSNSPNSGSGKK</sequence>
<dbReference type="EMBL" id="JANFNH010000035">
    <property type="protein sequence ID" value="MCQ4044987.1"/>
    <property type="molecule type" value="Genomic_DNA"/>
</dbReference>
<gene>
    <name evidence="1" type="ORF">NON19_23880</name>
</gene>
<keyword evidence="2" id="KW-1185">Reference proteome</keyword>
<dbReference type="Proteomes" id="UP001206206">
    <property type="component" value="Unassembled WGS sequence"/>
</dbReference>
<evidence type="ECO:0000313" key="2">
    <source>
        <dbReference type="Proteomes" id="UP001206206"/>
    </source>
</evidence>
<organism evidence="1 2">
    <name type="scientific">Streptantibioticus rubrisoli</name>
    <dbReference type="NCBI Taxonomy" id="1387313"/>
    <lineage>
        <taxon>Bacteria</taxon>
        <taxon>Bacillati</taxon>
        <taxon>Actinomycetota</taxon>
        <taxon>Actinomycetes</taxon>
        <taxon>Kitasatosporales</taxon>
        <taxon>Streptomycetaceae</taxon>
        <taxon>Streptantibioticus</taxon>
    </lineage>
</organism>
<evidence type="ECO:0000313" key="1">
    <source>
        <dbReference type="EMBL" id="MCQ4044987.1"/>
    </source>
</evidence>
<protein>
    <submittedName>
        <fullName evidence="1">Uncharacterized protein</fullName>
    </submittedName>
</protein>
<name>A0ABT1PI11_9ACTN</name>
<reference evidence="1 2" key="1">
    <citation type="submission" date="2022-06" db="EMBL/GenBank/DDBJ databases">
        <title>Draft genome sequence of type strain Streptomyces rubrisoli DSM 42083.</title>
        <authorList>
            <person name="Duangmal K."/>
            <person name="Klaysubun C."/>
        </authorList>
    </citation>
    <scope>NUCLEOTIDE SEQUENCE [LARGE SCALE GENOMIC DNA]</scope>
    <source>
        <strain evidence="1 2">DSM 42083</strain>
    </source>
</reference>
<accession>A0ABT1PI11</accession>